<protein>
    <submittedName>
        <fullName evidence="3">SDR family NAD(P)-dependent oxidoreductase</fullName>
    </submittedName>
</protein>
<dbReference type="PANTHER" id="PTHR42760:SF133">
    <property type="entry name" value="3-OXOACYL-[ACYL-CARRIER-PROTEIN] REDUCTASE"/>
    <property type="match status" value="1"/>
</dbReference>
<dbReference type="EMBL" id="SOGJ01000033">
    <property type="protein sequence ID" value="TFC95652.1"/>
    <property type="molecule type" value="Genomic_DNA"/>
</dbReference>
<comment type="similarity">
    <text evidence="1">Belongs to the short-chain dehydrogenases/reductases (SDR) family.</text>
</comment>
<comment type="caution">
    <text evidence="3">The sequence shown here is derived from an EMBL/GenBank/DDBJ whole genome shotgun (WGS) entry which is preliminary data.</text>
</comment>
<organism evidence="3 4">
    <name type="scientific">Cryobacterium breve</name>
    <dbReference type="NCBI Taxonomy" id="1259258"/>
    <lineage>
        <taxon>Bacteria</taxon>
        <taxon>Bacillati</taxon>
        <taxon>Actinomycetota</taxon>
        <taxon>Actinomycetes</taxon>
        <taxon>Micrococcales</taxon>
        <taxon>Microbacteriaceae</taxon>
        <taxon>Cryobacterium</taxon>
    </lineage>
</organism>
<keyword evidence="2" id="KW-0560">Oxidoreductase</keyword>
<dbReference type="Gene3D" id="3.40.50.720">
    <property type="entry name" value="NAD(P)-binding Rossmann-like Domain"/>
    <property type="match status" value="1"/>
</dbReference>
<evidence type="ECO:0000313" key="3">
    <source>
        <dbReference type="EMBL" id="TFC95652.1"/>
    </source>
</evidence>
<keyword evidence="4" id="KW-1185">Reference proteome</keyword>
<name>A0ABY2IYK2_9MICO</name>
<gene>
    <name evidence="3" type="ORF">E3O65_14565</name>
</gene>
<dbReference type="PRINTS" id="PR01397">
    <property type="entry name" value="DHBDHDRGNASE"/>
</dbReference>
<sequence>MQTAAPVVVEDHQEQLRLRRGIAKEGADGDIRPVGDVLDGHGRVAPLAAPVENFPIDVWTRTLAINLTGTFLGMRAAIPALSRRGGGSIVNVSSVEGLLGSAGLHACVASKFGVRVITKSVALDVAPLGIRVNSIHPGFIETSMTNCLDVNMVEIPLRRGAKPEPARGLANATVEDPGVGAAAWRRVAPRARNARSRARWCARSRG</sequence>
<proteinExistence type="inferred from homology"/>
<reference evidence="3 4" key="1">
    <citation type="submission" date="2019-03" db="EMBL/GenBank/DDBJ databases">
        <title>Genomics of glacier-inhabiting Cryobacterium strains.</title>
        <authorList>
            <person name="Liu Q."/>
            <person name="Xin Y.-H."/>
        </authorList>
    </citation>
    <scope>NUCLEOTIDE SEQUENCE [LARGE SCALE GENOMIC DNA]</scope>
    <source>
        <strain evidence="3 4">TMT4-23</strain>
    </source>
</reference>
<evidence type="ECO:0000256" key="1">
    <source>
        <dbReference type="ARBA" id="ARBA00006484"/>
    </source>
</evidence>
<dbReference type="InterPro" id="IPR003560">
    <property type="entry name" value="DHB_DH"/>
</dbReference>
<evidence type="ECO:0000256" key="2">
    <source>
        <dbReference type="ARBA" id="ARBA00023002"/>
    </source>
</evidence>
<accession>A0ABY2IYK2</accession>
<evidence type="ECO:0000313" key="4">
    <source>
        <dbReference type="Proteomes" id="UP000298355"/>
    </source>
</evidence>
<dbReference type="Proteomes" id="UP000298355">
    <property type="component" value="Unassembled WGS sequence"/>
</dbReference>
<dbReference type="Pfam" id="PF00106">
    <property type="entry name" value="adh_short"/>
    <property type="match status" value="1"/>
</dbReference>
<dbReference type="InterPro" id="IPR002347">
    <property type="entry name" value="SDR_fam"/>
</dbReference>
<dbReference type="SUPFAM" id="SSF51735">
    <property type="entry name" value="NAD(P)-binding Rossmann-fold domains"/>
    <property type="match status" value="1"/>
</dbReference>
<dbReference type="InterPro" id="IPR036291">
    <property type="entry name" value="NAD(P)-bd_dom_sf"/>
</dbReference>
<dbReference type="PANTHER" id="PTHR42760">
    <property type="entry name" value="SHORT-CHAIN DEHYDROGENASES/REDUCTASES FAMILY MEMBER"/>
    <property type="match status" value="1"/>
</dbReference>